<dbReference type="CDD" id="cd00085">
    <property type="entry name" value="HNHc"/>
    <property type="match status" value="1"/>
</dbReference>
<dbReference type="GO" id="GO:0003676">
    <property type="term" value="F:nucleic acid binding"/>
    <property type="evidence" value="ECO:0007669"/>
    <property type="project" value="InterPro"/>
</dbReference>
<dbReference type="SMART" id="SM00507">
    <property type="entry name" value="HNHc"/>
    <property type="match status" value="1"/>
</dbReference>
<evidence type="ECO:0000259" key="2">
    <source>
        <dbReference type="SMART" id="SM00507"/>
    </source>
</evidence>
<dbReference type="Gene3D" id="1.10.30.50">
    <property type="match status" value="1"/>
</dbReference>
<dbReference type="PANTHER" id="PTHR33877:SF1">
    <property type="entry name" value="TYPE IV METHYL-DIRECTED RESTRICTION ENZYME ECOKMCRA"/>
    <property type="match status" value="1"/>
</dbReference>
<gene>
    <name evidence="3" type="ORF">GV791_14820</name>
</gene>
<protein>
    <submittedName>
        <fullName evidence="3">HNH endonuclease</fullName>
    </submittedName>
</protein>
<evidence type="ECO:0000313" key="4">
    <source>
        <dbReference type="Proteomes" id="UP000471166"/>
    </source>
</evidence>
<dbReference type="InterPro" id="IPR002711">
    <property type="entry name" value="HNH"/>
</dbReference>
<evidence type="ECO:0000313" key="3">
    <source>
        <dbReference type="EMBL" id="NEW33828.1"/>
    </source>
</evidence>
<dbReference type="Pfam" id="PF01844">
    <property type="entry name" value="HNH"/>
    <property type="match status" value="1"/>
</dbReference>
<dbReference type="RefSeq" id="WP_163845209.1">
    <property type="nucleotide sequence ID" value="NZ_JAAGVB010000020.1"/>
</dbReference>
<feature type="region of interest" description="Disordered" evidence="1">
    <location>
        <begin position="71"/>
        <end position="95"/>
    </location>
</feature>
<feature type="region of interest" description="Disordered" evidence="1">
    <location>
        <begin position="1"/>
        <end position="26"/>
    </location>
</feature>
<dbReference type="InterPro" id="IPR003615">
    <property type="entry name" value="HNH_nuc"/>
</dbReference>
<feature type="domain" description="HNH nuclease" evidence="2">
    <location>
        <begin position="16"/>
        <end position="66"/>
    </location>
</feature>
<dbReference type="PANTHER" id="PTHR33877">
    <property type="entry name" value="SLL1193 PROTEIN"/>
    <property type="match status" value="1"/>
</dbReference>
<comment type="caution">
    <text evidence="3">The sequence shown here is derived from an EMBL/GenBank/DDBJ whole genome shotgun (WGS) entry which is preliminary data.</text>
</comment>
<keyword evidence="3" id="KW-0378">Hydrolase</keyword>
<keyword evidence="3" id="KW-0255">Endonuclease</keyword>
<dbReference type="EMBL" id="JAAGVB010000020">
    <property type="protein sequence ID" value="NEW33828.1"/>
    <property type="molecule type" value="Genomic_DNA"/>
</dbReference>
<name>A0A6P1CMY3_9NOCA</name>
<feature type="compositionally biased region" description="Basic and acidic residues" evidence="1">
    <location>
        <begin position="16"/>
        <end position="25"/>
    </location>
</feature>
<accession>A0A6P1CMY3</accession>
<evidence type="ECO:0000256" key="1">
    <source>
        <dbReference type="SAM" id="MobiDB-lite"/>
    </source>
</evidence>
<reference evidence="3 4" key="1">
    <citation type="submission" date="2020-01" db="EMBL/GenBank/DDBJ databases">
        <title>Genetics and antimicrobial susceptibilities of Nocardia species isolated from the soil; a comparison with species isolated from humans.</title>
        <authorList>
            <person name="Carrasco G."/>
            <person name="Monzon S."/>
            <person name="Sansegundo M."/>
            <person name="Garcia E."/>
            <person name="Garrido N."/>
            <person name="Medina M.J."/>
            <person name="Villalon P."/>
            <person name="Ramirez-Arocha A.C."/>
            <person name="Jimenez P."/>
            <person name="Cuesta I."/>
            <person name="Valdezate S."/>
        </authorList>
    </citation>
    <scope>NUCLEOTIDE SEQUENCE [LARGE SCALE GENOMIC DNA]</scope>
    <source>
        <strain evidence="3 4">CNM20110626</strain>
    </source>
</reference>
<dbReference type="Proteomes" id="UP000471166">
    <property type="component" value="Unassembled WGS sequence"/>
</dbReference>
<dbReference type="GO" id="GO:0008270">
    <property type="term" value="F:zinc ion binding"/>
    <property type="evidence" value="ECO:0007669"/>
    <property type="project" value="InterPro"/>
</dbReference>
<organism evidence="3 4">
    <name type="scientific">Nocardia cyriacigeorgica</name>
    <dbReference type="NCBI Taxonomy" id="135487"/>
    <lineage>
        <taxon>Bacteria</taxon>
        <taxon>Bacillati</taxon>
        <taxon>Actinomycetota</taxon>
        <taxon>Actinomycetes</taxon>
        <taxon>Mycobacteriales</taxon>
        <taxon>Nocardiaceae</taxon>
        <taxon>Nocardia</taxon>
    </lineage>
</organism>
<keyword evidence="3" id="KW-0540">Nuclease</keyword>
<sequence>MAWSREPGHRRGRPRQQADRIRSRDNWTCQACGRPDSYEVDHVLNVASGGSDHDDNLQVLCTACHQAKTQREAAAGRVKRSRYREPEPHPGRITR</sequence>
<dbReference type="InterPro" id="IPR052892">
    <property type="entry name" value="NA-targeting_endonuclease"/>
</dbReference>
<feature type="compositionally biased region" description="Basic and acidic residues" evidence="1">
    <location>
        <begin position="83"/>
        <end position="95"/>
    </location>
</feature>
<dbReference type="GO" id="GO:0004519">
    <property type="term" value="F:endonuclease activity"/>
    <property type="evidence" value="ECO:0007669"/>
    <property type="project" value="UniProtKB-KW"/>
</dbReference>
<proteinExistence type="predicted"/>
<dbReference type="AlphaFoldDB" id="A0A6P1CMY3"/>